<feature type="domain" description="Methyl-accepting transducer" evidence="5">
    <location>
        <begin position="34"/>
        <end position="270"/>
    </location>
</feature>
<evidence type="ECO:0000256" key="2">
    <source>
        <dbReference type="ARBA" id="ARBA00023224"/>
    </source>
</evidence>
<proteinExistence type="predicted"/>
<keyword evidence="7" id="KW-1185">Reference proteome</keyword>
<feature type="coiled-coil region" evidence="4">
    <location>
        <begin position="4"/>
        <end position="52"/>
    </location>
</feature>
<name>A0A2P7R6X3_9GAMM</name>
<sequence length="376" mass="40880">MMMFTRHRRQLAELEARCARQQAELEQGQQRLAGLEQENHALRERLAAAERRQRLGQGVFASMAGFGQSLDGLCSSFASLASNLDREQTTAVSAAGQSDQARARLSGMADNLNALAGTTRTTAAGVEQLSRQAEQIGRIVQIIREVAEQTNLLALNAAIEAARAAEAGRGFAVVADEVRKLAERTGNATTEIAALVGAIQGETQSTRGAMAESTRLAELCAGESGAAAEDMTRLSQLAHHMEQAVVDAARLSTVELANIEELQLKLEVYKVFMDQSSIRAEQIPDETQCRLGQWYYQGEGKALYAGQADYRALESPHQAMHRGARDAIRHYYAGDHDKALQALQQMEQANLSVLRGIEGMLAPLREPERAAPRRAA</sequence>
<dbReference type="Pfam" id="PF13682">
    <property type="entry name" value="CZB"/>
    <property type="match status" value="1"/>
</dbReference>
<dbReference type="InterPro" id="IPR025991">
    <property type="entry name" value="Chemoreceptor_zinc-bind_dom"/>
</dbReference>
<dbReference type="Proteomes" id="UP000242181">
    <property type="component" value="Unassembled WGS sequence"/>
</dbReference>
<dbReference type="PROSITE" id="PS50111">
    <property type="entry name" value="CHEMOTAXIS_TRANSDUC_2"/>
    <property type="match status" value="1"/>
</dbReference>
<dbReference type="GO" id="GO:0006935">
    <property type="term" value="P:chemotaxis"/>
    <property type="evidence" value="ECO:0007669"/>
    <property type="project" value="UniProtKB-ARBA"/>
</dbReference>
<dbReference type="InterPro" id="IPR004089">
    <property type="entry name" value="MCPsignal_dom"/>
</dbReference>
<dbReference type="EMBL" id="PXYH01000004">
    <property type="protein sequence ID" value="PSJ45971.1"/>
    <property type="molecule type" value="Genomic_DNA"/>
</dbReference>
<protein>
    <submittedName>
        <fullName evidence="6">Chemotaxis protein</fullName>
    </submittedName>
</protein>
<evidence type="ECO:0000256" key="1">
    <source>
        <dbReference type="ARBA" id="ARBA00004370"/>
    </source>
</evidence>
<dbReference type="Pfam" id="PF00015">
    <property type="entry name" value="MCPsignal"/>
    <property type="match status" value="1"/>
</dbReference>
<dbReference type="PANTHER" id="PTHR32089:SF112">
    <property type="entry name" value="LYSOZYME-LIKE PROTEIN-RELATED"/>
    <property type="match status" value="1"/>
</dbReference>
<organism evidence="6 7">
    <name type="scientific">Zobellella taiwanensis</name>
    <dbReference type="NCBI Taxonomy" id="347535"/>
    <lineage>
        <taxon>Bacteria</taxon>
        <taxon>Pseudomonadati</taxon>
        <taxon>Pseudomonadota</taxon>
        <taxon>Gammaproteobacteria</taxon>
        <taxon>Aeromonadales</taxon>
        <taxon>Aeromonadaceae</taxon>
        <taxon>Zobellella</taxon>
    </lineage>
</organism>
<dbReference type="SUPFAM" id="SSF58104">
    <property type="entry name" value="Methyl-accepting chemotaxis protein (MCP) signaling domain"/>
    <property type="match status" value="1"/>
</dbReference>
<dbReference type="GO" id="GO:0007165">
    <property type="term" value="P:signal transduction"/>
    <property type="evidence" value="ECO:0007669"/>
    <property type="project" value="UniProtKB-KW"/>
</dbReference>
<reference evidence="6 7" key="1">
    <citation type="submission" date="2018-03" db="EMBL/GenBank/DDBJ databases">
        <title>The draft genome of Zobellella taiwanensis JCM 13381.</title>
        <authorList>
            <person name="Liu L."/>
            <person name="Li L."/>
            <person name="Wang T."/>
            <person name="Zhang X."/>
            <person name="Liang L."/>
        </authorList>
    </citation>
    <scope>NUCLEOTIDE SEQUENCE [LARGE SCALE GENOMIC DNA]</scope>
    <source>
        <strain evidence="6 7">JCM 13381</strain>
    </source>
</reference>
<dbReference type="Gene3D" id="1.20.120.30">
    <property type="entry name" value="Aspartate receptor, ligand-binding domain"/>
    <property type="match status" value="1"/>
</dbReference>
<dbReference type="PANTHER" id="PTHR32089">
    <property type="entry name" value="METHYL-ACCEPTING CHEMOTAXIS PROTEIN MCPB"/>
    <property type="match status" value="1"/>
</dbReference>
<keyword evidence="2 3" id="KW-0807">Transducer</keyword>
<evidence type="ECO:0000256" key="4">
    <source>
        <dbReference type="SAM" id="Coils"/>
    </source>
</evidence>
<dbReference type="GO" id="GO:0016020">
    <property type="term" value="C:membrane"/>
    <property type="evidence" value="ECO:0007669"/>
    <property type="project" value="UniProtKB-SubCell"/>
</dbReference>
<evidence type="ECO:0000313" key="6">
    <source>
        <dbReference type="EMBL" id="PSJ45971.1"/>
    </source>
</evidence>
<dbReference type="SMART" id="SM00283">
    <property type="entry name" value="MA"/>
    <property type="match status" value="1"/>
</dbReference>
<comment type="caution">
    <text evidence="6">The sequence shown here is derived from an EMBL/GenBank/DDBJ whole genome shotgun (WGS) entry which is preliminary data.</text>
</comment>
<accession>A0A2P7R6X3</accession>
<gene>
    <name evidence="6" type="ORF">C7I36_04435</name>
</gene>
<evidence type="ECO:0000259" key="5">
    <source>
        <dbReference type="PROSITE" id="PS50111"/>
    </source>
</evidence>
<comment type="subcellular location">
    <subcellularLocation>
        <location evidence="1">Membrane</location>
    </subcellularLocation>
</comment>
<evidence type="ECO:0000313" key="7">
    <source>
        <dbReference type="Proteomes" id="UP000242181"/>
    </source>
</evidence>
<evidence type="ECO:0000256" key="3">
    <source>
        <dbReference type="PROSITE-ProRule" id="PRU00284"/>
    </source>
</evidence>
<dbReference type="Gene3D" id="6.10.250.3200">
    <property type="match status" value="1"/>
</dbReference>
<dbReference type="AlphaFoldDB" id="A0A2P7R6X3"/>
<keyword evidence="4" id="KW-0175">Coiled coil</keyword>